<proteinExistence type="predicted"/>
<evidence type="ECO:0000256" key="1">
    <source>
        <dbReference type="SAM" id="MobiDB-lite"/>
    </source>
</evidence>
<feature type="compositionally biased region" description="Basic and acidic residues" evidence="1">
    <location>
        <begin position="93"/>
        <end position="113"/>
    </location>
</feature>
<name>I2AW15_9POAL</name>
<protein>
    <submittedName>
        <fullName evidence="2">Monoculm1A</fullName>
    </submittedName>
</protein>
<feature type="non-terminal residue" evidence="2">
    <location>
        <position position="1"/>
    </location>
</feature>
<feature type="compositionally biased region" description="Basic and acidic residues" evidence="1">
    <location>
        <begin position="46"/>
        <end position="64"/>
    </location>
</feature>
<feature type="compositionally biased region" description="Basic residues" evidence="1">
    <location>
        <begin position="1"/>
        <end position="12"/>
    </location>
</feature>
<feature type="non-terminal residue" evidence="2">
    <location>
        <position position="213"/>
    </location>
</feature>
<feature type="compositionally biased region" description="Gly residues" evidence="1">
    <location>
        <begin position="141"/>
        <end position="159"/>
    </location>
</feature>
<dbReference type="EMBL" id="JQ951668">
    <property type="protein sequence ID" value="AFJ42355.1"/>
    <property type="molecule type" value="Genomic_DNA"/>
</dbReference>
<dbReference type="AlphaFoldDB" id="I2AW15"/>
<accession>I2AW15</accession>
<feature type="compositionally biased region" description="Pro residues" evidence="1">
    <location>
        <begin position="13"/>
        <end position="28"/>
    </location>
</feature>
<reference evidence="2" key="1">
    <citation type="journal article" date="2012" name="Am. J. Bot.">
        <title>Eleven diverse nuclear-encoded phylogenetic markers for the subfamily Panicoideae (Poaceae).</title>
        <authorList>
            <person name="Estep M.C."/>
            <person name="Vela Diaz D.M."/>
            <person name="Zhong J."/>
            <person name="Kellogg E.A."/>
        </authorList>
    </citation>
    <scope>NUCLEOTIDE SEQUENCE</scope>
</reference>
<feature type="region of interest" description="Disordered" evidence="1">
    <location>
        <begin position="1"/>
        <end position="163"/>
    </location>
</feature>
<gene>
    <name evidence="2" type="primary">moc1A</name>
</gene>
<organism evidence="2">
    <name type="scientific">Andropterum stolzii</name>
    <dbReference type="NCBI Taxonomy" id="1175858"/>
    <lineage>
        <taxon>Eukaryota</taxon>
        <taxon>Viridiplantae</taxon>
        <taxon>Streptophyta</taxon>
        <taxon>Embryophyta</taxon>
        <taxon>Tracheophyta</taxon>
        <taxon>Spermatophyta</taxon>
        <taxon>Magnoliopsida</taxon>
        <taxon>Liliopsida</taxon>
        <taxon>Poales</taxon>
        <taxon>Poaceae</taxon>
        <taxon>PACMAD clade</taxon>
        <taxon>Panicoideae</taxon>
        <taxon>Andropogonodae</taxon>
        <taxon>Andropogoneae</taxon>
        <taxon>Ischaeminae</taxon>
        <taxon>Andropterum</taxon>
    </lineage>
</organism>
<evidence type="ECO:0000313" key="2">
    <source>
        <dbReference type="EMBL" id="AFJ42355.1"/>
    </source>
</evidence>
<sequence length="213" mass="23448">HRRRRRPRHPPPHRQPPPRLRPLHPAPLPLHAAPALLRRYASSSDGRQREHHDDHHFERGHEPRAAPGRDAGRQLRHVPAQARRTGRTCRLLEMGEGHGPRRGDRRREGDNRRGVRPHRRPAPAGRGCHGSLLGRVRGARGDGAAGEPGAASGGAGGARQGDRRRAGFLRWEMVARTRTLGGRGSRRRIRGAAAQRFRRVTGTAAATAALPVG</sequence>
<feature type="compositionally biased region" description="Low complexity" evidence="1">
    <location>
        <begin position="29"/>
        <end position="39"/>
    </location>
</feature>